<dbReference type="Proteomes" id="UP000095767">
    <property type="component" value="Unassembled WGS sequence"/>
</dbReference>
<feature type="chain" id="PRO_5009189373" description="Acidic protein" evidence="1">
    <location>
        <begin position="34"/>
        <end position="98"/>
    </location>
</feature>
<dbReference type="AlphaFoldDB" id="A0A1E5WLH9"/>
<comment type="caution">
    <text evidence="2">The sequence shown here is derived from an EMBL/GenBank/DDBJ whole genome shotgun (WGS) entry which is preliminary data.</text>
</comment>
<evidence type="ECO:0000256" key="1">
    <source>
        <dbReference type="SAM" id="SignalP"/>
    </source>
</evidence>
<gene>
    <name evidence="2" type="ORF">BAE44_0000706</name>
</gene>
<sequence>MASGRAAAALKMATVAACVLLVLLHSAPPPVMGATPVVDCSNACRDPCFSFADGFCGTGGAASSNPSAAALACRDVAFQLCDAACVAGCDNGKVVPCI</sequence>
<dbReference type="EMBL" id="LWDX02002371">
    <property type="protein sequence ID" value="OEL38275.1"/>
    <property type="molecule type" value="Genomic_DNA"/>
</dbReference>
<accession>A0A1E5WLH9</accession>
<keyword evidence="1" id="KW-0732">Signal</keyword>
<name>A0A1E5WLH9_9POAL</name>
<feature type="signal peptide" evidence="1">
    <location>
        <begin position="1"/>
        <end position="33"/>
    </location>
</feature>
<evidence type="ECO:0008006" key="4">
    <source>
        <dbReference type="Google" id="ProtNLM"/>
    </source>
</evidence>
<reference evidence="2 3" key="1">
    <citation type="submission" date="2016-09" db="EMBL/GenBank/DDBJ databases">
        <title>The draft genome of Dichanthelium oligosanthes: A C3 panicoid grass species.</title>
        <authorList>
            <person name="Studer A.J."/>
            <person name="Schnable J.C."/>
            <person name="Brutnell T.P."/>
        </authorList>
    </citation>
    <scope>NUCLEOTIDE SEQUENCE [LARGE SCALE GENOMIC DNA]</scope>
    <source>
        <strain evidence="3">cv. Kellogg 1175</strain>
        <tissue evidence="2">Leaf</tissue>
    </source>
</reference>
<evidence type="ECO:0000313" key="3">
    <source>
        <dbReference type="Proteomes" id="UP000095767"/>
    </source>
</evidence>
<keyword evidence="3" id="KW-1185">Reference proteome</keyword>
<proteinExistence type="predicted"/>
<organism evidence="2 3">
    <name type="scientific">Dichanthelium oligosanthes</name>
    <dbReference type="NCBI Taxonomy" id="888268"/>
    <lineage>
        <taxon>Eukaryota</taxon>
        <taxon>Viridiplantae</taxon>
        <taxon>Streptophyta</taxon>
        <taxon>Embryophyta</taxon>
        <taxon>Tracheophyta</taxon>
        <taxon>Spermatophyta</taxon>
        <taxon>Magnoliopsida</taxon>
        <taxon>Liliopsida</taxon>
        <taxon>Poales</taxon>
        <taxon>Poaceae</taxon>
        <taxon>PACMAD clade</taxon>
        <taxon>Panicoideae</taxon>
        <taxon>Panicodae</taxon>
        <taxon>Paniceae</taxon>
        <taxon>Dichantheliinae</taxon>
        <taxon>Dichanthelium</taxon>
    </lineage>
</organism>
<evidence type="ECO:0000313" key="2">
    <source>
        <dbReference type="EMBL" id="OEL38275.1"/>
    </source>
</evidence>
<protein>
    <recommendedName>
        <fullName evidence="4">Acidic protein</fullName>
    </recommendedName>
</protein>